<reference evidence="5" key="4">
    <citation type="journal article" date="2008" name="Nucleic Acids Res.">
        <title>The rice annotation project database (RAP-DB): 2008 update.</title>
        <authorList>
            <consortium name="The rice annotation project (RAP)"/>
        </authorList>
    </citation>
    <scope>GENOME REANNOTATION</scope>
    <source>
        <strain evidence="5">cv. Nipponbare</strain>
    </source>
</reference>
<dbReference type="EMBL" id="AC134517">
    <property type="protein sequence ID" value="AAN34964.1"/>
    <property type="molecule type" value="Genomic_DNA"/>
</dbReference>
<dbReference type="PANTHER" id="PTHR35317">
    <property type="entry name" value="OS04G0629600 PROTEIN"/>
    <property type="match status" value="1"/>
</dbReference>
<evidence type="ECO:0000259" key="2">
    <source>
        <dbReference type="Pfam" id="PF22936"/>
    </source>
</evidence>
<dbReference type="EMBL" id="AC090482">
    <property type="protein sequence ID" value="AAM00995.1"/>
    <property type="molecule type" value="Genomic_DNA"/>
</dbReference>
<reference evidence="4" key="2">
    <citation type="submission" date="2002-10" db="EMBL/GenBank/DDBJ databases">
        <title>Rice Genomic Sequence.</title>
        <authorList>
            <person name="Wing R.A."/>
            <person name="Yu Y."/>
            <person name="Soderlund C."/>
            <person name="Kim H.-R."/>
            <person name="Rambo T."/>
            <person name="Saski C."/>
            <person name="Currie J."/>
            <person name="Collura K."/>
        </authorList>
    </citation>
    <scope>NUCLEOTIDE SEQUENCE</scope>
</reference>
<dbReference type="InterPro" id="IPR054722">
    <property type="entry name" value="PolX-like_BBD"/>
</dbReference>
<protein>
    <submittedName>
        <fullName evidence="4">Gag-pol polyprotein</fullName>
    </submittedName>
</protein>
<evidence type="ECO:0000313" key="4">
    <source>
        <dbReference type="EMBL" id="AAN34964.1"/>
    </source>
</evidence>
<organism evidence="3 5">
    <name type="scientific">Oryza sativa subsp. japonica</name>
    <name type="common">Rice</name>
    <dbReference type="NCBI Taxonomy" id="39947"/>
    <lineage>
        <taxon>Eukaryota</taxon>
        <taxon>Viridiplantae</taxon>
        <taxon>Streptophyta</taxon>
        <taxon>Embryophyta</taxon>
        <taxon>Tracheophyta</taxon>
        <taxon>Spermatophyta</taxon>
        <taxon>Magnoliopsida</taxon>
        <taxon>Liliopsida</taxon>
        <taxon>Poales</taxon>
        <taxon>Poaceae</taxon>
        <taxon>BOP clade</taxon>
        <taxon>Oryzoideae</taxon>
        <taxon>Oryzeae</taxon>
        <taxon>Oryzinae</taxon>
        <taxon>Oryza</taxon>
        <taxon>Oryza sativa</taxon>
    </lineage>
</organism>
<evidence type="ECO:0000313" key="3">
    <source>
        <dbReference type="EMBL" id="AAM00995.1"/>
    </source>
</evidence>
<name>A0A5S6RAH7_ORYSJ</name>
<dbReference type="Pfam" id="PF14223">
    <property type="entry name" value="Retrotran_gag_2"/>
    <property type="match status" value="1"/>
</dbReference>
<feature type="domain" description="Retrovirus-related Pol polyprotein from transposon TNT 1-94-like beta-barrel" evidence="2">
    <location>
        <begin position="301"/>
        <end position="363"/>
    </location>
</feature>
<feature type="compositionally biased region" description="Polar residues" evidence="1">
    <location>
        <begin position="259"/>
        <end position="271"/>
    </location>
</feature>
<evidence type="ECO:0000256" key="1">
    <source>
        <dbReference type="SAM" id="MobiDB-lite"/>
    </source>
</evidence>
<accession>A0A5S6RAH7</accession>
<sequence length="371" mass="42043">MAGTSSSSNASTGGYSLMGYIKDIPTLKGDNYEEWKRELDLAFILGEVDWVLTTPCPIEPAEIFRGEKESDAEWQKRERDNASLIMSYDIEHTKWSLANKNCLAAVKNTIEPTILGSIPEYDTVSKYLESIKSQFSGSSKFYATQLIKQLVTERYHGGGVKDHILRMSNMASKLKQKDLGISDDFLVHLVLSSLPKNFDNLVVNYKISTENWNIEELISNCVQEEERHKETNGDSINLVKDNKEKSHRSPSSKEKQPQHLPQKQQFTVETRSVSTLQEDKTFQERSSCLPDSDHGKERSTWWIYSGATIHVCNCLKGFRSMRTTQRSERSIRVANGVEAKVEAVGDLRLELANGFTLLLPDVFMSILCKET</sequence>
<reference evidence="5" key="3">
    <citation type="journal article" date="2005" name="Nature">
        <title>The map-based sequence of the rice genome.</title>
        <authorList>
            <consortium name="International rice genome sequencing project (IRGSP)"/>
            <person name="Matsumoto T."/>
            <person name="Wu J."/>
            <person name="Kanamori H."/>
            <person name="Katayose Y."/>
            <person name="Fujisawa M."/>
            <person name="Namiki N."/>
            <person name="Mizuno H."/>
            <person name="Yamamoto K."/>
            <person name="Antonio B.A."/>
            <person name="Baba T."/>
            <person name="Sakata K."/>
            <person name="Nagamura Y."/>
            <person name="Aoki H."/>
            <person name="Arikawa K."/>
            <person name="Arita K."/>
            <person name="Bito T."/>
            <person name="Chiden Y."/>
            <person name="Fujitsuka N."/>
            <person name="Fukunaka R."/>
            <person name="Hamada M."/>
            <person name="Harada C."/>
            <person name="Hayashi A."/>
            <person name="Hijishita S."/>
            <person name="Honda M."/>
            <person name="Hosokawa S."/>
            <person name="Ichikawa Y."/>
            <person name="Idonuma A."/>
            <person name="Iijima M."/>
            <person name="Ikeda M."/>
            <person name="Ikeno M."/>
            <person name="Ito K."/>
            <person name="Ito S."/>
            <person name="Ito T."/>
            <person name="Ito Y."/>
            <person name="Ito Y."/>
            <person name="Iwabuchi A."/>
            <person name="Kamiya K."/>
            <person name="Karasawa W."/>
            <person name="Kurita K."/>
            <person name="Katagiri S."/>
            <person name="Kikuta A."/>
            <person name="Kobayashi H."/>
            <person name="Kobayashi N."/>
            <person name="Machita K."/>
            <person name="Maehara T."/>
            <person name="Masukawa M."/>
            <person name="Mizubayashi T."/>
            <person name="Mukai Y."/>
            <person name="Nagasaki H."/>
            <person name="Nagata Y."/>
            <person name="Naito S."/>
            <person name="Nakashima M."/>
            <person name="Nakama Y."/>
            <person name="Nakamichi Y."/>
            <person name="Nakamura M."/>
            <person name="Meguro A."/>
            <person name="Negishi M."/>
            <person name="Ohta I."/>
            <person name="Ohta T."/>
            <person name="Okamoto M."/>
            <person name="Ono N."/>
            <person name="Saji S."/>
            <person name="Sakaguchi M."/>
            <person name="Sakai K."/>
            <person name="Shibata M."/>
            <person name="Shimokawa T."/>
            <person name="Song J."/>
            <person name="Takazaki Y."/>
            <person name="Terasawa K."/>
            <person name="Tsugane M."/>
            <person name="Tsuji K."/>
            <person name="Ueda S."/>
            <person name="Waki K."/>
            <person name="Yamagata H."/>
            <person name="Yamamoto M."/>
            <person name="Yamamoto S."/>
            <person name="Yamane H."/>
            <person name="Yoshiki S."/>
            <person name="Yoshihara R."/>
            <person name="Yukawa K."/>
            <person name="Zhong H."/>
            <person name="Yano M."/>
            <person name="Yuan Q."/>
            <person name="Ouyang S."/>
            <person name="Liu J."/>
            <person name="Jones K.M."/>
            <person name="Gansberger K."/>
            <person name="Moffat K."/>
            <person name="Hill J."/>
            <person name="Bera J."/>
            <person name="Fadrosh D."/>
            <person name="Jin S."/>
            <person name="Johri S."/>
            <person name="Kim M."/>
            <person name="Overton L."/>
            <person name="Reardon M."/>
            <person name="Tsitrin T."/>
            <person name="Vuong H."/>
            <person name="Weaver B."/>
            <person name="Ciecko A."/>
            <person name="Tallon L."/>
            <person name="Jackson J."/>
            <person name="Pai G."/>
            <person name="Aken S.V."/>
            <person name="Utterback T."/>
            <person name="Reidmuller S."/>
            <person name="Feldblyum T."/>
            <person name="Hsiao J."/>
            <person name="Zismann V."/>
            <person name="Iobst S."/>
            <person name="de Vazeille A.R."/>
            <person name="Buell C.R."/>
            <person name="Ying K."/>
            <person name="Li Y."/>
            <person name="Lu T."/>
            <person name="Huang Y."/>
            <person name="Zhao Q."/>
            <person name="Feng Q."/>
            <person name="Zhang L."/>
            <person name="Zhu J."/>
            <person name="Weng Q."/>
            <person name="Mu J."/>
            <person name="Lu Y."/>
            <person name="Fan D."/>
            <person name="Liu Y."/>
            <person name="Guan J."/>
            <person name="Zhang Y."/>
            <person name="Yu S."/>
            <person name="Liu X."/>
            <person name="Zhang Y."/>
            <person name="Hong G."/>
            <person name="Han B."/>
            <person name="Choisne N."/>
            <person name="Demange N."/>
            <person name="Orjeda G."/>
            <person name="Samain S."/>
            <person name="Cattolico L."/>
            <person name="Pelletier E."/>
            <person name="Couloux A."/>
            <person name="Segurens B."/>
            <person name="Wincker P."/>
            <person name="D'Hont A."/>
            <person name="Scarpelli C."/>
            <person name="Weissenbach J."/>
            <person name="Salanoubat M."/>
            <person name="Quetier F."/>
            <person name="Yu Y."/>
            <person name="Kim H.R."/>
            <person name="Rambo T."/>
            <person name="Currie J."/>
            <person name="Collura K."/>
            <person name="Luo M."/>
            <person name="Yang T."/>
            <person name="Ammiraju J.S.S."/>
            <person name="Engler F."/>
            <person name="Soderlund C."/>
            <person name="Wing R.A."/>
            <person name="Palmer L.E."/>
            <person name="de la Bastide M."/>
            <person name="Spiegel L."/>
            <person name="Nascimento L."/>
            <person name="Zutavern T."/>
            <person name="O'Shaughnessy A."/>
            <person name="Dike S."/>
            <person name="Dedhia N."/>
            <person name="Preston R."/>
            <person name="Balija V."/>
            <person name="McCombie W.R."/>
            <person name="Chow T."/>
            <person name="Chen H."/>
            <person name="Chung M."/>
            <person name="Chen C."/>
            <person name="Shaw J."/>
            <person name="Wu H."/>
            <person name="Hsiao K."/>
            <person name="Chao Y."/>
            <person name="Chu M."/>
            <person name="Cheng C."/>
            <person name="Hour A."/>
            <person name="Lee P."/>
            <person name="Lin S."/>
            <person name="Lin Y."/>
            <person name="Liou J."/>
            <person name="Liu S."/>
            <person name="Hsing Y."/>
            <person name="Raghuvanshi S."/>
            <person name="Mohanty A."/>
            <person name="Bharti A.K."/>
            <person name="Gaur A."/>
            <person name="Gupta V."/>
            <person name="Kumar D."/>
            <person name="Ravi V."/>
            <person name="Vij S."/>
            <person name="Kapur A."/>
            <person name="Khurana P."/>
            <person name="Khurana P."/>
            <person name="Khurana J.P."/>
            <person name="Tyagi A.K."/>
            <person name="Gaikwad K."/>
            <person name="Singh A."/>
            <person name="Dalal V."/>
            <person name="Srivastava S."/>
            <person name="Dixit A."/>
            <person name="Pal A.K."/>
            <person name="Ghazi I.A."/>
            <person name="Yadav M."/>
            <person name="Pandit A."/>
            <person name="Bhargava A."/>
            <person name="Sureshbabu K."/>
            <person name="Batra K."/>
            <person name="Sharma T.R."/>
            <person name="Mohapatra T."/>
            <person name="Singh N.K."/>
            <person name="Messing J."/>
            <person name="Nelson A.B."/>
            <person name="Fuks G."/>
            <person name="Kavchok S."/>
            <person name="Keizer G."/>
            <person name="Linton E."/>
            <person name="Llaca V."/>
            <person name="Song R."/>
            <person name="Tanyolac B."/>
            <person name="Young S."/>
            <person name="Ho-Il K."/>
            <person name="Hahn J.H."/>
            <person name="Sangsakoo G."/>
            <person name="Vanavichit A."/>
            <person name="de Mattos Luiz.A.T."/>
            <person name="Zimmer P.D."/>
            <person name="Malone G."/>
            <person name="Dellagostin O."/>
            <person name="de Oliveira A.C."/>
            <person name="Bevan M."/>
            <person name="Bancroft I."/>
            <person name="Minx P."/>
            <person name="Cordum H."/>
            <person name="Wilson R."/>
            <person name="Cheng Z."/>
            <person name="Jin W."/>
            <person name="Jiang J."/>
            <person name="Leong S.A."/>
            <person name="Iwama H."/>
            <person name="Gojobori T."/>
            <person name="Itoh T."/>
            <person name="Niimura Y."/>
            <person name="Fujii Y."/>
            <person name="Habara T."/>
            <person name="Sakai H."/>
            <person name="Sato Y."/>
            <person name="Wilson G."/>
            <person name="Kumar K."/>
            <person name="McCouch S."/>
            <person name="Juretic N."/>
            <person name="Hoen D."/>
            <person name="Wright S."/>
            <person name="Bruskiewich R."/>
            <person name="Bureau T."/>
            <person name="Miyao A."/>
            <person name="Hirochika H."/>
            <person name="Nishikawa T."/>
            <person name="Kadowaki K."/>
            <person name="Sugiura M."/>
            <person name="Burr B."/>
            <person name="Sasaki T."/>
        </authorList>
    </citation>
    <scope>NUCLEOTIDE SEQUENCE [LARGE SCALE GENOMIC DNA]</scope>
    <source>
        <strain evidence="5">cv. Nipponbare</strain>
    </source>
</reference>
<dbReference type="PANTHER" id="PTHR35317:SF23">
    <property type="entry name" value="OS04G0629600 PROTEIN"/>
    <property type="match status" value="1"/>
</dbReference>
<feature type="region of interest" description="Disordered" evidence="1">
    <location>
        <begin position="228"/>
        <end position="271"/>
    </location>
</feature>
<dbReference type="AlphaFoldDB" id="A0A5S6RAH7"/>
<evidence type="ECO:0000313" key="5">
    <source>
        <dbReference type="Proteomes" id="UP000000763"/>
    </source>
</evidence>
<reference evidence="3" key="1">
    <citation type="submission" date="2002-04" db="EMBL/GenBank/DDBJ databases">
        <title>Genomic sequence for Oryza sativa, Nipponbare strain, clone OSJNBa0015I18, from chromosome 10, complete sequence.</title>
        <authorList>
            <person name="McCombie W.R."/>
            <person name="de la Bastide M."/>
            <person name="Spiegel L."/>
            <person name="Preston R."/>
            <person name="Kirchoff K."/>
            <person name="Kuit K."/>
            <person name="Nascimento L."/>
            <person name="Balija V."/>
            <person name="Zutavern T."/>
            <person name="Baker J."/>
            <person name="Santos L."/>
            <person name="Miller B."/>
            <person name="Cunnius D.M."/>
            <person name="Shah R."/>
            <person name="King L."/>
            <person name="Katzenberger F."/>
            <person name="Muller S."/>
            <person name="Bell M."/>
            <person name="Yang C."/>
            <person name="Dike S."/>
            <person name="O'Shaughnessy A."/>
            <person name="Palmer L."/>
            <person name="Dedhia N."/>
        </authorList>
    </citation>
    <scope>NUCLEOTIDE SEQUENCE</scope>
    <source>
        <strain evidence="3">Nipponbare</strain>
    </source>
</reference>
<gene>
    <name evidence="4" type="ORF">OJA1325D05.21</name>
    <name evidence="3" type="ORF">OSJNBa0015I18.24</name>
</gene>
<dbReference type="Pfam" id="PF22936">
    <property type="entry name" value="Pol_BBD"/>
    <property type="match status" value="1"/>
</dbReference>
<dbReference type="Proteomes" id="UP000000763">
    <property type="component" value="Chromosome 10"/>
</dbReference>
<proteinExistence type="predicted"/>